<comment type="caution">
    <text evidence="18">The sequence shown here is derived from an EMBL/GenBank/DDBJ whole genome shotgun (WGS) entry which is preliminary data.</text>
</comment>
<evidence type="ECO:0000256" key="2">
    <source>
        <dbReference type="ARBA" id="ARBA00022475"/>
    </source>
</evidence>
<evidence type="ECO:0000256" key="11">
    <source>
        <dbReference type="ARBA" id="ARBA00055790"/>
    </source>
</evidence>
<accession>A0A9Q0I499</accession>
<feature type="transmembrane region" description="Helical" evidence="16">
    <location>
        <begin position="20"/>
        <end position="41"/>
    </location>
</feature>
<evidence type="ECO:0000256" key="14">
    <source>
        <dbReference type="RuleBase" id="RU000688"/>
    </source>
</evidence>
<name>A0A9Q0I499_9TELE</name>
<keyword evidence="7" id="KW-1015">Disulfide bond</keyword>
<dbReference type="InterPro" id="IPR000276">
    <property type="entry name" value="GPCR_Rhodpsn"/>
</dbReference>
<dbReference type="PRINTS" id="PR00237">
    <property type="entry name" value="GPCRRHODOPSN"/>
</dbReference>
<keyword evidence="8 14" id="KW-0675">Receptor</keyword>
<evidence type="ECO:0000256" key="1">
    <source>
        <dbReference type="ARBA" id="ARBA00004651"/>
    </source>
</evidence>
<keyword evidence="10 14" id="KW-0807">Transducer</keyword>
<comment type="function">
    <text evidence="11">Receptor for prostaglandin E2 (PGE2). The activity of this receptor is mediated by G(s) proteins that stimulate adenylate cyclase. The subsequent raise in intracellular cAMP is responsible for the relaxing effect of this receptor on smooth muscle.</text>
</comment>
<feature type="domain" description="G-protein coupled receptors family 1 profile" evidence="17">
    <location>
        <begin position="33"/>
        <end position="306"/>
    </location>
</feature>
<dbReference type="PRINTS" id="PR01788">
    <property type="entry name" value="PROSTANOIDR"/>
</dbReference>
<dbReference type="InterPro" id="IPR017452">
    <property type="entry name" value="GPCR_Rhodpsn_7TM"/>
</dbReference>
<dbReference type="PROSITE" id="PS00237">
    <property type="entry name" value="G_PROTEIN_RECEP_F1_1"/>
    <property type="match status" value="1"/>
</dbReference>
<dbReference type="PANTHER" id="PTHR11866">
    <property type="entry name" value="G-PROTEIN COUPLED RECEPTOR FAMILY 1 MEMBER"/>
    <property type="match status" value="1"/>
</dbReference>
<gene>
    <name evidence="18" type="ORF">NHX12_015175</name>
</gene>
<reference evidence="18" key="1">
    <citation type="submission" date="2022-07" db="EMBL/GenBank/DDBJ databases">
        <title>Chromosome-level genome of Muraenolepis orangiensis.</title>
        <authorList>
            <person name="Kim J."/>
        </authorList>
    </citation>
    <scope>NUCLEOTIDE SEQUENCE</scope>
    <source>
        <strain evidence="18">KU_S4_2022</strain>
        <tissue evidence="18">Muscle</tissue>
    </source>
</reference>
<dbReference type="PANTHER" id="PTHR11866:SF8">
    <property type="entry name" value="PROSTAGLANDIN E2 RECEPTOR EP2 SUBTYPE"/>
    <property type="match status" value="1"/>
</dbReference>
<evidence type="ECO:0000256" key="7">
    <source>
        <dbReference type="ARBA" id="ARBA00023157"/>
    </source>
</evidence>
<dbReference type="EMBL" id="JANIIK010000119">
    <property type="protein sequence ID" value="KAJ3584680.1"/>
    <property type="molecule type" value="Genomic_DNA"/>
</dbReference>
<evidence type="ECO:0000256" key="8">
    <source>
        <dbReference type="ARBA" id="ARBA00023170"/>
    </source>
</evidence>
<evidence type="ECO:0000256" key="4">
    <source>
        <dbReference type="ARBA" id="ARBA00022989"/>
    </source>
</evidence>
<dbReference type="PRINTS" id="PR00856">
    <property type="entry name" value="PRSTNOIDIPR"/>
</dbReference>
<feature type="region of interest" description="Disordered" evidence="15">
    <location>
        <begin position="354"/>
        <end position="396"/>
    </location>
</feature>
<dbReference type="PROSITE" id="PS50262">
    <property type="entry name" value="G_PROTEIN_RECEP_F1_2"/>
    <property type="match status" value="1"/>
</dbReference>
<keyword evidence="19" id="KW-1185">Reference proteome</keyword>
<feature type="transmembrane region" description="Helical" evidence="16">
    <location>
        <begin position="143"/>
        <end position="164"/>
    </location>
</feature>
<evidence type="ECO:0000256" key="12">
    <source>
        <dbReference type="ARBA" id="ARBA00067998"/>
    </source>
</evidence>
<evidence type="ECO:0000256" key="5">
    <source>
        <dbReference type="ARBA" id="ARBA00023040"/>
    </source>
</evidence>
<evidence type="ECO:0000256" key="9">
    <source>
        <dbReference type="ARBA" id="ARBA00023180"/>
    </source>
</evidence>
<feature type="transmembrane region" description="Helical" evidence="16">
    <location>
        <begin position="195"/>
        <end position="219"/>
    </location>
</feature>
<dbReference type="SUPFAM" id="SSF81321">
    <property type="entry name" value="Family A G protein-coupled receptor-like"/>
    <property type="match status" value="1"/>
</dbReference>
<evidence type="ECO:0000256" key="13">
    <source>
        <dbReference type="ARBA" id="ARBA00080542"/>
    </source>
</evidence>
<evidence type="ECO:0000313" key="19">
    <source>
        <dbReference type="Proteomes" id="UP001148018"/>
    </source>
</evidence>
<evidence type="ECO:0000256" key="6">
    <source>
        <dbReference type="ARBA" id="ARBA00023136"/>
    </source>
</evidence>
<feature type="transmembrane region" description="Helical" evidence="16">
    <location>
        <begin position="252"/>
        <end position="275"/>
    </location>
</feature>
<proteinExistence type="inferred from homology"/>
<feature type="transmembrane region" description="Helical" evidence="16">
    <location>
        <begin position="57"/>
        <end position="82"/>
    </location>
</feature>
<comment type="subcellular location">
    <subcellularLocation>
        <location evidence="1">Cell membrane</location>
        <topology evidence="1">Multi-pass membrane protein</topology>
    </subcellularLocation>
</comment>
<dbReference type="GO" id="GO:0005886">
    <property type="term" value="C:plasma membrane"/>
    <property type="evidence" value="ECO:0007669"/>
    <property type="project" value="UniProtKB-SubCell"/>
</dbReference>
<evidence type="ECO:0000313" key="18">
    <source>
        <dbReference type="EMBL" id="KAJ3584680.1"/>
    </source>
</evidence>
<keyword evidence="6 16" id="KW-0472">Membrane</keyword>
<dbReference type="OrthoDB" id="5959154at2759"/>
<dbReference type="InterPro" id="IPR000370">
    <property type="entry name" value="Prostglndn_IP_rcpt"/>
</dbReference>
<evidence type="ECO:0000256" key="10">
    <source>
        <dbReference type="ARBA" id="ARBA00023224"/>
    </source>
</evidence>
<dbReference type="Gene3D" id="1.20.1070.10">
    <property type="entry name" value="Rhodopsin 7-helix transmembrane proteins"/>
    <property type="match status" value="1"/>
</dbReference>
<keyword evidence="9" id="KW-0325">Glycoprotein</keyword>
<evidence type="ECO:0000259" key="17">
    <source>
        <dbReference type="PROSITE" id="PS50262"/>
    </source>
</evidence>
<keyword evidence="2" id="KW-1003">Cell membrane</keyword>
<dbReference type="GO" id="GO:0004957">
    <property type="term" value="F:prostaglandin E receptor activity"/>
    <property type="evidence" value="ECO:0007669"/>
    <property type="project" value="TreeGrafter"/>
</dbReference>
<dbReference type="GO" id="GO:0071380">
    <property type="term" value="P:cellular response to prostaglandin E stimulus"/>
    <property type="evidence" value="ECO:0007669"/>
    <property type="project" value="TreeGrafter"/>
</dbReference>
<dbReference type="Pfam" id="PF00001">
    <property type="entry name" value="7tm_1"/>
    <property type="match status" value="1"/>
</dbReference>
<evidence type="ECO:0000256" key="16">
    <source>
        <dbReference type="SAM" id="Phobius"/>
    </source>
</evidence>
<dbReference type="GO" id="GO:0007204">
    <property type="term" value="P:positive regulation of cytosolic calcium ion concentration"/>
    <property type="evidence" value="ECO:0007669"/>
    <property type="project" value="TreeGrafter"/>
</dbReference>
<evidence type="ECO:0000256" key="3">
    <source>
        <dbReference type="ARBA" id="ARBA00022692"/>
    </source>
</evidence>
<dbReference type="InterPro" id="IPR008365">
    <property type="entry name" value="Prostanoid_rcpt"/>
</dbReference>
<dbReference type="GO" id="GO:0007189">
    <property type="term" value="P:adenylate cyclase-activating G protein-coupled receptor signaling pathway"/>
    <property type="evidence" value="ECO:0007669"/>
    <property type="project" value="TreeGrafter"/>
</dbReference>
<sequence>MNNASDRCHTIKHIESMKTPLISAVMFTAGVFGNLAALVLLEIRRRRASGGAQRRSLFNVLVTSLVVTDLMGTCLVSPLVQVAYSLNTTLVGMTPPDLACKYFGFSMTFFSLATMSILFATALERCLAIGHPYFYGRHVTKKCAYVTLPFLLGLCGLFCCAPFAGFGDYVQYCPGTWCFIDMNPAEIRNRVYANLYATVMLVLVLAIVACNCSVVHHLVQMYRRRKKNGGSVTARFKRERGVLSLAEEVEHLILLVFMTIIFIICTMPLVVRVYLNSLEESVESHLLDLKALRFISVNSIIDPWVFIFLSPSVLHFCWASACGRQGRNSPGLKASTWPRRGGRLAQQQQQLVVIQPSPLSSSSDRRSPAPETSLSMVDLQPSPSPPDRPNGWRKKP</sequence>
<organism evidence="18 19">
    <name type="scientific">Muraenolepis orangiensis</name>
    <name type="common">Patagonian moray cod</name>
    <dbReference type="NCBI Taxonomy" id="630683"/>
    <lineage>
        <taxon>Eukaryota</taxon>
        <taxon>Metazoa</taxon>
        <taxon>Chordata</taxon>
        <taxon>Craniata</taxon>
        <taxon>Vertebrata</taxon>
        <taxon>Euteleostomi</taxon>
        <taxon>Actinopterygii</taxon>
        <taxon>Neopterygii</taxon>
        <taxon>Teleostei</taxon>
        <taxon>Neoteleostei</taxon>
        <taxon>Acanthomorphata</taxon>
        <taxon>Zeiogadaria</taxon>
        <taxon>Gadariae</taxon>
        <taxon>Gadiformes</taxon>
        <taxon>Muraenolepidoidei</taxon>
        <taxon>Muraenolepididae</taxon>
        <taxon>Muraenolepis</taxon>
    </lineage>
</organism>
<keyword evidence="5 14" id="KW-0297">G-protein coupled receptor</keyword>
<protein>
    <recommendedName>
        <fullName evidence="12">Prostaglandin E2 receptor EP2 subtype</fullName>
    </recommendedName>
    <alternativeName>
        <fullName evidence="13">Prostanoid EP2 receptor</fullName>
    </alternativeName>
</protein>
<feature type="transmembrane region" description="Helical" evidence="16">
    <location>
        <begin position="295"/>
        <end position="318"/>
    </location>
</feature>
<dbReference type="CDD" id="cd15139">
    <property type="entry name" value="7tmA_PGE2_EP2"/>
    <property type="match status" value="1"/>
</dbReference>
<evidence type="ECO:0000256" key="15">
    <source>
        <dbReference type="SAM" id="MobiDB-lite"/>
    </source>
</evidence>
<keyword evidence="3 14" id="KW-0812">Transmembrane</keyword>
<dbReference type="Proteomes" id="UP001148018">
    <property type="component" value="Unassembled WGS sequence"/>
</dbReference>
<dbReference type="FunFam" id="1.20.1070.10:FF:000212">
    <property type="entry name" value="Prostaglandin E2 receptor EP2 subtype"/>
    <property type="match status" value="1"/>
</dbReference>
<comment type="similarity">
    <text evidence="14">Belongs to the G-protein coupled receptor 1 family.</text>
</comment>
<dbReference type="AlphaFoldDB" id="A0A9Q0I499"/>
<keyword evidence="4 16" id="KW-1133">Transmembrane helix</keyword>
<dbReference type="GO" id="GO:0006954">
    <property type="term" value="P:inflammatory response"/>
    <property type="evidence" value="ECO:0007669"/>
    <property type="project" value="TreeGrafter"/>
</dbReference>
<feature type="transmembrane region" description="Helical" evidence="16">
    <location>
        <begin position="102"/>
        <end position="123"/>
    </location>
</feature>